<organism evidence="7 8">
    <name type="scientific">Streptantibioticus cattleyicolor (strain ATCC 35852 / DSM 46488 / JCM 4925 / NBRC 14057 / NRRL 8057)</name>
    <name type="common">Streptomyces cattleya</name>
    <dbReference type="NCBI Taxonomy" id="1003195"/>
    <lineage>
        <taxon>Bacteria</taxon>
        <taxon>Bacillati</taxon>
        <taxon>Actinomycetota</taxon>
        <taxon>Actinomycetes</taxon>
        <taxon>Kitasatosporales</taxon>
        <taxon>Streptomycetaceae</taxon>
        <taxon>Streptantibioticus</taxon>
    </lineage>
</organism>
<dbReference type="GO" id="GO:0006633">
    <property type="term" value="P:fatty acid biosynthetic process"/>
    <property type="evidence" value="ECO:0007669"/>
    <property type="project" value="TreeGrafter"/>
</dbReference>
<dbReference type="InterPro" id="IPR014031">
    <property type="entry name" value="Ketoacyl_synth_C"/>
</dbReference>
<dbReference type="Gene3D" id="3.30.70.3290">
    <property type="match status" value="1"/>
</dbReference>
<accession>F8JUX1</accession>
<sequence length="676" mass="71997">MTPVAITGLSCRFPGADNPARFWDDLITGTSRVGPVPPGRRPGAPEASDAPGAPAGGFLTDPDLFDADFFGIPHREARYLDPQQRLLLELAWESLEDAGVRPADAHGSRWGVFVGASADDFRLRYLTSGDLDRFGHMGSSRCMLANRVSHHFGLRGPSEVVDTGQSSSLAALHRAVASLRLGECDAALVAGVNLNLLQEVTEQVRLWGGLSPDGRCHTFDERANGYVRGEGGGCVVLKPLDAARRDRDHVYCVIRSTATANDAGRGVLGVPSAEAQSEVLTTALGAAGASATDVAYLELHGSGTPVGDPVEARAIGEVVGRARPHGDPVPVGSVKTNIGHLEAAAGIAGLVKACLIFHHRRIPPSLNFVRPHAGIPLDEHNIRVVTEPEDRVIAPRQIVGVSSFGMGGTHVHAVLGPAGPAPDPAPSGPQDTVWCLSARSREAVRDLALALLRHPFAPGASMADVGRALSARTQWDHRAAVLGSDQEQFRQGLEKIVAGHDLAVPADWTARDARSRTPLLALAAAYVHTADITGVRAHLGDHPRTVPLLPTYPFQRQPFRLPGAPEQPRGATVRREAPPETGQDFLPRWTGARPADRMWLVRGALEDALAAVLGGPVPDPDTTFGDLGIDSLTLLEFLERVNDTTGLGLPEIVLFDHPTLNEMAERVNKELESQRD</sequence>
<dbReference type="SMART" id="SM01294">
    <property type="entry name" value="PKS_PP_betabranch"/>
    <property type="match status" value="1"/>
</dbReference>
<dbReference type="GO" id="GO:0004312">
    <property type="term" value="F:fatty acid synthase activity"/>
    <property type="evidence" value="ECO:0007669"/>
    <property type="project" value="TreeGrafter"/>
</dbReference>
<keyword evidence="8" id="KW-1185">Reference proteome</keyword>
<feature type="region of interest" description="Disordered" evidence="4">
    <location>
        <begin position="31"/>
        <end position="56"/>
    </location>
</feature>
<feature type="domain" description="Carrier" evidence="5">
    <location>
        <begin position="596"/>
        <end position="671"/>
    </location>
</feature>
<protein>
    <submittedName>
        <fullName evidence="7">Putative type-I PKS</fullName>
    </submittedName>
</protein>
<evidence type="ECO:0000256" key="3">
    <source>
        <dbReference type="ARBA" id="ARBA00022679"/>
    </source>
</evidence>
<dbReference type="RefSeq" id="WP_014146460.1">
    <property type="nucleotide sequence ID" value="NC_016111.1"/>
</dbReference>
<dbReference type="PROSITE" id="PS50075">
    <property type="entry name" value="CARRIER"/>
    <property type="match status" value="1"/>
</dbReference>
<accession>G8WYK2</accession>
<dbReference type="InterPro" id="IPR016039">
    <property type="entry name" value="Thiolase-like"/>
</dbReference>
<keyword evidence="2" id="KW-0597">Phosphoprotein</keyword>
<dbReference type="eggNOG" id="COG3321">
    <property type="taxonomic scope" value="Bacteria"/>
</dbReference>
<dbReference type="STRING" id="1003195.SCATT_57620"/>
<feature type="domain" description="Ketosynthase family 3 (KS3)" evidence="6">
    <location>
        <begin position="1"/>
        <end position="417"/>
    </location>
</feature>
<dbReference type="PATRIC" id="fig|1003195.11.peg.7171"/>
<dbReference type="PANTHER" id="PTHR43775:SF37">
    <property type="entry name" value="SI:DKEY-61P9.11"/>
    <property type="match status" value="1"/>
</dbReference>
<dbReference type="InterPro" id="IPR009081">
    <property type="entry name" value="PP-bd_ACP"/>
</dbReference>
<evidence type="ECO:0000259" key="5">
    <source>
        <dbReference type="PROSITE" id="PS50075"/>
    </source>
</evidence>
<dbReference type="PANTHER" id="PTHR43775">
    <property type="entry name" value="FATTY ACID SYNTHASE"/>
    <property type="match status" value="1"/>
</dbReference>
<dbReference type="InterPro" id="IPR050091">
    <property type="entry name" value="PKS_NRPS_Biosynth_Enz"/>
</dbReference>
<feature type="region of interest" description="Disordered" evidence="4">
    <location>
        <begin position="560"/>
        <end position="589"/>
    </location>
</feature>
<gene>
    <name evidence="7" type="ordered locus">SCATT_57620</name>
</gene>
<dbReference type="GO" id="GO:0017000">
    <property type="term" value="P:antibiotic biosynthetic process"/>
    <property type="evidence" value="ECO:0007669"/>
    <property type="project" value="UniProtKB-ARBA"/>
</dbReference>
<dbReference type="InterPro" id="IPR036736">
    <property type="entry name" value="ACP-like_sf"/>
</dbReference>
<evidence type="ECO:0000256" key="4">
    <source>
        <dbReference type="SAM" id="MobiDB-lite"/>
    </source>
</evidence>
<dbReference type="Pfam" id="PF00109">
    <property type="entry name" value="ketoacyl-synt"/>
    <property type="match status" value="1"/>
</dbReference>
<dbReference type="InterPro" id="IPR020841">
    <property type="entry name" value="PKS_Beta-ketoAc_synthase_dom"/>
</dbReference>
<dbReference type="Gene3D" id="1.10.1200.10">
    <property type="entry name" value="ACP-like"/>
    <property type="match status" value="1"/>
</dbReference>
<dbReference type="Pfam" id="PF02801">
    <property type="entry name" value="Ketoacyl-synt_C"/>
    <property type="match status" value="1"/>
</dbReference>
<evidence type="ECO:0000256" key="2">
    <source>
        <dbReference type="ARBA" id="ARBA00022553"/>
    </source>
</evidence>
<dbReference type="InterPro" id="IPR032821">
    <property type="entry name" value="PKS_assoc"/>
</dbReference>
<dbReference type="SUPFAM" id="SSF53901">
    <property type="entry name" value="Thiolase-like"/>
    <property type="match status" value="1"/>
</dbReference>
<dbReference type="Pfam" id="PF16197">
    <property type="entry name" value="KAsynt_C_assoc"/>
    <property type="match status" value="1"/>
</dbReference>
<dbReference type="InterPro" id="IPR020806">
    <property type="entry name" value="PKS_PP-bd"/>
</dbReference>
<evidence type="ECO:0000256" key="1">
    <source>
        <dbReference type="ARBA" id="ARBA00022450"/>
    </source>
</evidence>
<dbReference type="SMART" id="SM00823">
    <property type="entry name" value="PKS_PP"/>
    <property type="match status" value="1"/>
</dbReference>
<dbReference type="SUPFAM" id="SSF47336">
    <property type="entry name" value="ACP-like"/>
    <property type="match status" value="1"/>
</dbReference>
<evidence type="ECO:0000259" key="6">
    <source>
        <dbReference type="PROSITE" id="PS52004"/>
    </source>
</evidence>
<evidence type="ECO:0000313" key="7">
    <source>
        <dbReference type="EMBL" id="AEW98133.1"/>
    </source>
</evidence>
<keyword evidence="1" id="KW-0596">Phosphopantetheine</keyword>
<dbReference type="SMART" id="SM00825">
    <property type="entry name" value="PKS_KS"/>
    <property type="match status" value="1"/>
</dbReference>
<dbReference type="Proteomes" id="UP000007842">
    <property type="component" value="Chromosome"/>
</dbReference>
<dbReference type="PROSITE" id="PS52004">
    <property type="entry name" value="KS3_2"/>
    <property type="match status" value="1"/>
</dbReference>
<dbReference type="Pfam" id="PF00550">
    <property type="entry name" value="PP-binding"/>
    <property type="match status" value="1"/>
</dbReference>
<dbReference type="KEGG" id="scy:SCATT_57620"/>
<dbReference type="KEGG" id="sct:SCAT_5759"/>
<dbReference type="HOGENOM" id="CLU_000022_16_2_11"/>
<name>F8JUX1_STREN</name>
<reference evidence="8" key="1">
    <citation type="submission" date="2011-12" db="EMBL/GenBank/DDBJ databases">
        <title>Complete genome sequence of Streptomyces cattleya strain DSM 46488.</title>
        <authorList>
            <person name="Ou H.-Y."/>
            <person name="Li P."/>
            <person name="Zhao C."/>
            <person name="O'Hagan D."/>
            <person name="Deng Z."/>
        </authorList>
    </citation>
    <scope>NUCLEOTIDE SEQUENCE [LARGE SCALE GENOMIC DNA]</scope>
    <source>
        <strain evidence="8">ATCC 35852 / DSM 46488 / JCM 4925 / NBRC 14057 / NRRL 8057</strain>
    </source>
</reference>
<dbReference type="Gene3D" id="3.40.47.10">
    <property type="match status" value="1"/>
</dbReference>
<dbReference type="InterPro" id="IPR014030">
    <property type="entry name" value="Ketoacyl_synth_N"/>
</dbReference>
<evidence type="ECO:0000313" key="8">
    <source>
        <dbReference type="Proteomes" id="UP000007842"/>
    </source>
</evidence>
<dbReference type="AlphaFoldDB" id="F8JUX1"/>
<keyword evidence="3" id="KW-0808">Transferase</keyword>
<dbReference type="OrthoDB" id="9778690at2"/>
<dbReference type="GO" id="GO:0031177">
    <property type="term" value="F:phosphopantetheine binding"/>
    <property type="evidence" value="ECO:0007669"/>
    <property type="project" value="InterPro"/>
</dbReference>
<dbReference type="EMBL" id="CP003219">
    <property type="protein sequence ID" value="AEW98133.1"/>
    <property type="molecule type" value="Genomic_DNA"/>
</dbReference>
<proteinExistence type="predicted"/>
<dbReference type="CDD" id="cd00833">
    <property type="entry name" value="PKS"/>
    <property type="match status" value="1"/>
</dbReference>